<dbReference type="InterPro" id="IPR036179">
    <property type="entry name" value="Ig-like_dom_sf"/>
</dbReference>
<keyword evidence="2" id="KW-1185">Reference proteome</keyword>
<protein>
    <submittedName>
        <fullName evidence="1">Uncharacterized protein</fullName>
    </submittedName>
</protein>
<dbReference type="PANTHER" id="PTHR21063">
    <property type="entry name" value="LFA-3"/>
    <property type="match status" value="1"/>
</dbReference>
<evidence type="ECO:0000313" key="1">
    <source>
        <dbReference type="EMBL" id="KAL0149478.1"/>
    </source>
</evidence>
<dbReference type="AlphaFoldDB" id="A0ABD0MMW9"/>
<dbReference type="Proteomes" id="UP001529510">
    <property type="component" value="Unassembled WGS sequence"/>
</dbReference>
<gene>
    <name evidence="1" type="ORF">M9458_055266</name>
</gene>
<dbReference type="PANTHER" id="PTHR21063:SF4">
    <property type="entry name" value="CD48 ANTIGEN-RELATED"/>
    <property type="match status" value="1"/>
</dbReference>
<feature type="non-terminal residue" evidence="1">
    <location>
        <position position="1"/>
    </location>
</feature>
<comment type="caution">
    <text evidence="1">The sequence shown here is derived from an EMBL/GenBank/DDBJ whole genome shotgun (WGS) entry which is preliminary data.</text>
</comment>
<accession>A0ABD0MMW9</accession>
<evidence type="ECO:0000313" key="2">
    <source>
        <dbReference type="Proteomes" id="UP001529510"/>
    </source>
</evidence>
<dbReference type="EMBL" id="JAMKFB020000430">
    <property type="protein sequence ID" value="KAL0149478.1"/>
    <property type="molecule type" value="Genomic_DNA"/>
</dbReference>
<name>A0ABD0MMW9_CIRMR</name>
<proteinExistence type="predicted"/>
<dbReference type="Gene3D" id="2.60.40.2710">
    <property type="match status" value="1"/>
</dbReference>
<organism evidence="1 2">
    <name type="scientific">Cirrhinus mrigala</name>
    <name type="common">Mrigala</name>
    <dbReference type="NCBI Taxonomy" id="683832"/>
    <lineage>
        <taxon>Eukaryota</taxon>
        <taxon>Metazoa</taxon>
        <taxon>Chordata</taxon>
        <taxon>Craniata</taxon>
        <taxon>Vertebrata</taxon>
        <taxon>Euteleostomi</taxon>
        <taxon>Actinopterygii</taxon>
        <taxon>Neopterygii</taxon>
        <taxon>Teleostei</taxon>
        <taxon>Ostariophysi</taxon>
        <taxon>Cypriniformes</taxon>
        <taxon>Cyprinidae</taxon>
        <taxon>Labeoninae</taxon>
        <taxon>Labeonini</taxon>
        <taxon>Cirrhinus</taxon>
    </lineage>
</organism>
<reference evidence="1 2" key="1">
    <citation type="submission" date="2024-05" db="EMBL/GenBank/DDBJ databases">
        <title>Genome sequencing and assembly of Indian major carp, Cirrhinus mrigala (Hamilton, 1822).</title>
        <authorList>
            <person name="Mohindra V."/>
            <person name="Chowdhury L.M."/>
            <person name="Lal K."/>
            <person name="Jena J.K."/>
        </authorList>
    </citation>
    <scope>NUCLEOTIDE SEQUENCE [LARGE SCALE GENOMIC DNA]</scope>
    <source>
        <strain evidence="1">CM1030</strain>
        <tissue evidence="1">Blood</tissue>
    </source>
</reference>
<sequence>NRLKLDNQTGSLTIMNITNTDSGDYQLQINSSRISIVRNLTLTVSVVSK</sequence>
<dbReference type="SUPFAM" id="SSF48726">
    <property type="entry name" value="Immunoglobulin"/>
    <property type="match status" value="1"/>
</dbReference>